<dbReference type="Gene3D" id="6.10.340.10">
    <property type="match status" value="1"/>
</dbReference>
<proteinExistence type="inferred from homology"/>
<dbReference type="PROSITE" id="PS50885">
    <property type="entry name" value="HAMP"/>
    <property type="match status" value="2"/>
</dbReference>
<evidence type="ECO:0000256" key="2">
    <source>
        <dbReference type="ARBA" id="ARBA00022500"/>
    </source>
</evidence>
<dbReference type="GO" id="GO:0005886">
    <property type="term" value="C:plasma membrane"/>
    <property type="evidence" value="ECO:0007669"/>
    <property type="project" value="TreeGrafter"/>
</dbReference>
<dbReference type="Pfam" id="PF05227">
    <property type="entry name" value="CHASE3"/>
    <property type="match status" value="1"/>
</dbReference>
<feature type="domain" description="HAMP" evidence="7">
    <location>
        <begin position="207"/>
        <end position="260"/>
    </location>
</feature>
<dbReference type="InterPro" id="IPR004089">
    <property type="entry name" value="MCPsignal_dom"/>
</dbReference>
<feature type="region of interest" description="Disordered" evidence="5">
    <location>
        <begin position="267"/>
        <end position="287"/>
    </location>
</feature>
<evidence type="ECO:0000256" key="4">
    <source>
        <dbReference type="PROSITE-ProRule" id="PRU00284"/>
    </source>
</evidence>
<gene>
    <name evidence="8" type="ORF">ABOZ73_06245</name>
</gene>
<organism evidence="8">
    <name type="scientific">Caulobacter sp. 73W</name>
    <dbReference type="NCBI Taxonomy" id="3161137"/>
    <lineage>
        <taxon>Bacteria</taxon>
        <taxon>Pseudomonadati</taxon>
        <taxon>Pseudomonadota</taxon>
        <taxon>Alphaproteobacteria</taxon>
        <taxon>Caulobacterales</taxon>
        <taxon>Caulobacteraceae</taxon>
        <taxon>Caulobacter</taxon>
    </lineage>
</organism>
<name>A0AB39KXS5_9CAUL</name>
<evidence type="ECO:0000259" key="6">
    <source>
        <dbReference type="PROSITE" id="PS50111"/>
    </source>
</evidence>
<dbReference type="EMBL" id="CP158375">
    <property type="protein sequence ID" value="XDO98016.1"/>
    <property type="molecule type" value="Genomic_DNA"/>
</dbReference>
<keyword evidence="2" id="KW-0145">Chemotaxis</keyword>
<dbReference type="PANTHER" id="PTHR43531">
    <property type="entry name" value="PROTEIN ICFG"/>
    <property type="match status" value="1"/>
</dbReference>
<accession>A0AB39KXS5</accession>
<comment type="subcellular location">
    <subcellularLocation>
        <location evidence="1">Membrane</location>
    </subcellularLocation>
</comment>
<evidence type="ECO:0000256" key="3">
    <source>
        <dbReference type="ARBA" id="ARBA00029447"/>
    </source>
</evidence>
<dbReference type="FunFam" id="1.10.287.950:FF:000001">
    <property type="entry name" value="Methyl-accepting chemotaxis sensory transducer"/>
    <property type="match status" value="1"/>
</dbReference>
<dbReference type="CDD" id="cd11386">
    <property type="entry name" value="MCP_signal"/>
    <property type="match status" value="1"/>
</dbReference>
<evidence type="ECO:0000256" key="5">
    <source>
        <dbReference type="SAM" id="MobiDB-lite"/>
    </source>
</evidence>
<protein>
    <submittedName>
        <fullName evidence="8">Methyl-accepting chemotaxis protein</fullName>
    </submittedName>
</protein>
<comment type="similarity">
    <text evidence="3">Belongs to the methyl-accepting chemotaxis (MCP) protein family.</text>
</comment>
<dbReference type="PROSITE" id="PS50111">
    <property type="entry name" value="CHEMOTAXIS_TRANSDUC_2"/>
    <property type="match status" value="1"/>
</dbReference>
<dbReference type="Gene3D" id="1.10.287.950">
    <property type="entry name" value="Methyl-accepting chemotaxis protein"/>
    <property type="match status" value="1"/>
</dbReference>
<dbReference type="InterPro" id="IPR051310">
    <property type="entry name" value="MCP_chemotaxis"/>
</dbReference>
<dbReference type="AlphaFoldDB" id="A0AB39KXS5"/>
<dbReference type="GO" id="GO:0004888">
    <property type="term" value="F:transmembrane signaling receptor activity"/>
    <property type="evidence" value="ECO:0007669"/>
    <property type="project" value="TreeGrafter"/>
</dbReference>
<reference evidence="8" key="1">
    <citation type="submission" date="2024-06" db="EMBL/GenBank/DDBJ databases">
        <title>Caulobacter inopinatus, sp. nov.</title>
        <authorList>
            <person name="Donachie S.P."/>
        </authorList>
    </citation>
    <scope>NUCLEOTIDE SEQUENCE</scope>
    <source>
        <strain evidence="8">73W</strain>
    </source>
</reference>
<dbReference type="GO" id="GO:0007165">
    <property type="term" value="P:signal transduction"/>
    <property type="evidence" value="ECO:0007669"/>
    <property type="project" value="UniProtKB-KW"/>
</dbReference>
<evidence type="ECO:0000313" key="8">
    <source>
        <dbReference type="EMBL" id="XDO98016.1"/>
    </source>
</evidence>
<dbReference type="CDD" id="cd06225">
    <property type="entry name" value="HAMP"/>
    <property type="match status" value="1"/>
</dbReference>
<evidence type="ECO:0000256" key="1">
    <source>
        <dbReference type="ARBA" id="ARBA00004370"/>
    </source>
</evidence>
<feature type="domain" description="Methyl-accepting transducer" evidence="6">
    <location>
        <begin position="345"/>
        <end position="574"/>
    </location>
</feature>
<dbReference type="SMART" id="SM00304">
    <property type="entry name" value="HAMP"/>
    <property type="match status" value="2"/>
</dbReference>
<dbReference type="PANTHER" id="PTHR43531:SF11">
    <property type="entry name" value="METHYL-ACCEPTING CHEMOTAXIS PROTEIN 3"/>
    <property type="match status" value="1"/>
</dbReference>
<evidence type="ECO:0000259" key="7">
    <source>
        <dbReference type="PROSITE" id="PS50885"/>
    </source>
</evidence>
<keyword evidence="4" id="KW-0807">Transducer</keyword>
<dbReference type="RefSeq" id="WP_369061611.1">
    <property type="nucleotide sequence ID" value="NZ_CP158375.1"/>
</dbReference>
<dbReference type="InterPro" id="IPR003660">
    <property type="entry name" value="HAMP_dom"/>
</dbReference>
<dbReference type="InterPro" id="IPR007891">
    <property type="entry name" value="CHASE3"/>
</dbReference>
<dbReference type="Pfam" id="PF00672">
    <property type="entry name" value="HAMP"/>
    <property type="match status" value="1"/>
</dbReference>
<dbReference type="SMART" id="SM00283">
    <property type="entry name" value="MA"/>
    <property type="match status" value="1"/>
</dbReference>
<dbReference type="GO" id="GO:0006935">
    <property type="term" value="P:chemotaxis"/>
    <property type="evidence" value="ECO:0007669"/>
    <property type="project" value="UniProtKB-KW"/>
</dbReference>
<dbReference type="SUPFAM" id="SSF158472">
    <property type="entry name" value="HAMP domain-like"/>
    <property type="match status" value="1"/>
</dbReference>
<feature type="domain" description="HAMP" evidence="7">
    <location>
        <begin position="293"/>
        <end position="340"/>
    </location>
</feature>
<dbReference type="Pfam" id="PF00015">
    <property type="entry name" value="MCPsignal"/>
    <property type="match status" value="1"/>
</dbReference>
<dbReference type="SUPFAM" id="SSF58104">
    <property type="entry name" value="Methyl-accepting chemotaxis protein (MCP) signaling domain"/>
    <property type="match status" value="1"/>
</dbReference>
<sequence>MSFNNFRIRAKLIVAFGAVIAAFLVATGLILSSLAQLDAASSSALRGQLVAGKGEVLLKGVLEQQNAVRGYVLLADTAFLDTYNEEKAAFDAALNDFENTTRLPAQKARAEQMREAMATWRAEVGDPAVSAMSDPTTGRETATALVGKKSLGGLRKLHGEILDAANAEVKSRNAAQAAAASTMVTTLGGAAVAAVVIAGLMNWLLSGAVAAPVAAMTQTMRRLASGDNAVEIPAMGRKDELGDMAAAVLSFKEAALEKIALETRSEADRNLSETERAAREADKARQAKEDAVAVESLGQALSRLADGDLTHRITAEFAPRSQSLKDDFNRAMNELMGAMRAINISTSSVRSSSDEIAHASTDLSRRTEQQAAALEETAAALDQITATVRRTAEGAKTASGSVADARADADRSAKVVDQAVGAMGQIETSSREISLIIGVIDEIAFQTNLLALNAGVEAARAGEAGKGFAVVASEVRALAQRSAEAAKEIKALITASEQQVSAGVDLVGQTGAALRRIVDQVVSIDERIREIAASAQEQATGLHQVNSAINQMDQVVQQNAAMVEEATAATQSLRGETGTLGDLVDRFKIEGQTASASHVSAVRQAA</sequence>